<protein>
    <recommendedName>
        <fullName evidence="2">Heparinase II N-terminal domain-containing protein</fullName>
    </recommendedName>
</protein>
<dbReference type="Proteomes" id="UP001267290">
    <property type="component" value="Unassembled WGS sequence"/>
</dbReference>
<dbReference type="InterPro" id="IPR008929">
    <property type="entry name" value="Chondroitin_lyas"/>
</dbReference>
<evidence type="ECO:0000259" key="2">
    <source>
        <dbReference type="Pfam" id="PF16332"/>
    </source>
</evidence>
<sequence length="511" mass="58091">MENLSEDLDSSSEEKSQAPVQYQNARQVWPADLEANANFPFRPAAALVTTQNPPDFSWPFVPGADLYWLELSQEAAMDRGARETMELTNNFFNFPYTLNAGIWYWRVRYHNLAGGWSEWSPIRKFRITESSVPFPVPPINEMLARMEVGHPRVWTNPRVLSDFRARRQHGTAKLVFEKTHALVLASLEKLLPEDPNFPYMDGSQSTGSPAYVKALQDLRKYTDSALDRLLAASFVYLLTGDRVIGDHAKNLLMEFTSWDCDGATRFDINDQVHRAIAYRSSIAYDWVYDLLSTAERKAVQHMVHTRVSALIDYYLVRQPIYQFPFDSHGWTIIGYIGLIGTIMLNDIPDAEDWVRQSIPPFINLLPPWGGEDGSWSQGTGYWQWSSGSNKELMDVLLSAGAINLYDKAFSRNEGLYPLYMFPHGSPSGVFGNDSHYKPDLPSISLLNRMAHIYGDPRMKWASQAIGEEPSLGLHDYIYGDDRLGQLPLCDLPKSKWFPTTGLVAMHDDLRS</sequence>
<proteinExistence type="predicted"/>
<dbReference type="InterPro" id="IPR032518">
    <property type="entry name" value="HepII_N"/>
</dbReference>
<feature type="region of interest" description="Disordered" evidence="1">
    <location>
        <begin position="1"/>
        <end position="21"/>
    </location>
</feature>
<reference evidence="3 4" key="1">
    <citation type="submission" date="2023-07" db="EMBL/GenBank/DDBJ databases">
        <title>Sorghum-associated microbial communities from plants grown in Nebraska, USA.</title>
        <authorList>
            <person name="Schachtman D."/>
        </authorList>
    </citation>
    <scope>NUCLEOTIDE SEQUENCE [LARGE SCALE GENOMIC DNA]</scope>
    <source>
        <strain evidence="3 4">CC258</strain>
    </source>
</reference>
<dbReference type="Pfam" id="PF16332">
    <property type="entry name" value="DUF4962"/>
    <property type="match status" value="1"/>
</dbReference>
<keyword evidence="4" id="KW-1185">Reference proteome</keyword>
<dbReference type="InterPro" id="IPR013783">
    <property type="entry name" value="Ig-like_fold"/>
</dbReference>
<dbReference type="RefSeq" id="WP_310502470.1">
    <property type="nucleotide sequence ID" value="NZ_JAVDSB010000023.1"/>
</dbReference>
<name>A0ABU1P5P9_9BACL</name>
<dbReference type="SUPFAM" id="SSF48230">
    <property type="entry name" value="Chondroitin AC/alginate lyase"/>
    <property type="match status" value="1"/>
</dbReference>
<comment type="caution">
    <text evidence="3">The sequence shown here is derived from an EMBL/GenBank/DDBJ whole genome shotgun (WGS) entry which is preliminary data.</text>
</comment>
<evidence type="ECO:0000313" key="3">
    <source>
        <dbReference type="EMBL" id="MDR6555073.1"/>
    </source>
</evidence>
<organism evidence="3 4">
    <name type="scientific">Paenibacillus qinlingensis</name>
    <dbReference type="NCBI Taxonomy" id="1837343"/>
    <lineage>
        <taxon>Bacteria</taxon>
        <taxon>Bacillati</taxon>
        <taxon>Bacillota</taxon>
        <taxon>Bacilli</taxon>
        <taxon>Bacillales</taxon>
        <taxon>Paenibacillaceae</taxon>
        <taxon>Paenibacillus</taxon>
    </lineage>
</organism>
<dbReference type="Gene3D" id="2.60.40.10">
    <property type="entry name" value="Immunoglobulins"/>
    <property type="match status" value="1"/>
</dbReference>
<dbReference type="Gene3D" id="1.50.10.100">
    <property type="entry name" value="Chondroitin AC/alginate lyase"/>
    <property type="match status" value="1"/>
</dbReference>
<evidence type="ECO:0000256" key="1">
    <source>
        <dbReference type="SAM" id="MobiDB-lite"/>
    </source>
</evidence>
<feature type="compositionally biased region" description="Acidic residues" evidence="1">
    <location>
        <begin position="1"/>
        <end position="11"/>
    </location>
</feature>
<gene>
    <name evidence="3" type="ORF">J2736_006327</name>
</gene>
<evidence type="ECO:0000313" key="4">
    <source>
        <dbReference type="Proteomes" id="UP001267290"/>
    </source>
</evidence>
<feature type="domain" description="Heparinase II N-terminal" evidence="2">
    <location>
        <begin position="66"/>
        <end position="461"/>
    </location>
</feature>
<dbReference type="EMBL" id="JAVDSB010000023">
    <property type="protein sequence ID" value="MDR6555073.1"/>
    <property type="molecule type" value="Genomic_DNA"/>
</dbReference>
<accession>A0ABU1P5P9</accession>